<evidence type="ECO:0000256" key="1">
    <source>
        <dbReference type="ARBA" id="ARBA00012552"/>
    </source>
</evidence>
<dbReference type="SUPFAM" id="SSF52540">
    <property type="entry name" value="P-loop containing nucleoside triphosphate hydrolases"/>
    <property type="match status" value="1"/>
</dbReference>
<dbReference type="GO" id="GO:0005524">
    <property type="term" value="F:ATP binding"/>
    <property type="evidence" value="ECO:0007669"/>
    <property type="project" value="UniProtKB-KW"/>
</dbReference>
<dbReference type="PROSITE" id="PS51194">
    <property type="entry name" value="HELICASE_CTER"/>
    <property type="match status" value="1"/>
</dbReference>
<dbReference type="EMBL" id="LFZO01000045">
    <property type="protein sequence ID" value="KXT16061.1"/>
    <property type="molecule type" value="Genomic_DNA"/>
</dbReference>
<feature type="domain" description="Helicase C-terminal" evidence="9">
    <location>
        <begin position="376"/>
        <end position="549"/>
    </location>
</feature>
<dbReference type="AlphaFoldDB" id="A0A139IMR6"/>
<dbReference type="CDD" id="cd18791">
    <property type="entry name" value="SF2_C_RHA"/>
    <property type="match status" value="1"/>
</dbReference>
<dbReference type="STRING" id="113226.A0A139IMR6"/>
<dbReference type="GO" id="GO:0003724">
    <property type="term" value="F:RNA helicase activity"/>
    <property type="evidence" value="ECO:0007669"/>
    <property type="project" value="UniProtKB-EC"/>
</dbReference>
<dbReference type="PANTHER" id="PTHR18934">
    <property type="entry name" value="ATP-DEPENDENT RNA HELICASE"/>
    <property type="match status" value="1"/>
</dbReference>
<keyword evidence="4" id="KW-0347">Helicase</keyword>
<evidence type="ECO:0000256" key="2">
    <source>
        <dbReference type="ARBA" id="ARBA00022741"/>
    </source>
</evidence>
<keyword evidence="2" id="KW-0547">Nucleotide-binding</keyword>
<dbReference type="Gene3D" id="3.40.50.300">
    <property type="entry name" value="P-loop containing nucleotide triphosphate hydrolases"/>
    <property type="match status" value="2"/>
</dbReference>
<dbReference type="Pfam" id="PF04408">
    <property type="entry name" value="WHD_HA2"/>
    <property type="match status" value="1"/>
</dbReference>
<keyword evidence="3" id="KW-0378">Hydrolase</keyword>
<dbReference type="FunFam" id="3.40.50.300:FF:000145">
    <property type="entry name" value="probable ATP-dependent RNA helicase DHX40"/>
    <property type="match status" value="1"/>
</dbReference>
<comment type="catalytic activity">
    <reaction evidence="6">
        <text>ATP + H2O = ADP + phosphate + H(+)</text>
        <dbReference type="Rhea" id="RHEA:13065"/>
        <dbReference type="ChEBI" id="CHEBI:15377"/>
        <dbReference type="ChEBI" id="CHEBI:15378"/>
        <dbReference type="ChEBI" id="CHEBI:30616"/>
        <dbReference type="ChEBI" id="CHEBI:43474"/>
        <dbReference type="ChEBI" id="CHEBI:456216"/>
        <dbReference type="EC" id="3.6.4.13"/>
    </reaction>
</comment>
<dbReference type="EC" id="3.6.4.13" evidence="1"/>
<feature type="region of interest" description="Disordered" evidence="7">
    <location>
        <begin position="706"/>
        <end position="731"/>
    </location>
</feature>
<gene>
    <name evidence="10" type="ORF">AC579_7101</name>
</gene>
<evidence type="ECO:0000256" key="4">
    <source>
        <dbReference type="ARBA" id="ARBA00022806"/>
    </source>
</evidence>
<dbReference type="InterPro" id="IPR011709">
    <property type="entry name" value="DEAD-box_helicase_OB_fold"/>
</dbReference>
<dbReference type="InterPro" id="IPR002464">
    <property type="entry name" value="DNA/RNA_helicase_DEAH_CS"/>
</dbReference>
<feature type="domain" description="Helicase ATP-binding" evidence="8">
    <location>
        <begin position="148"/>
        <end position="321"/>
    </location>
</feature>
<organism evidence="10 11">
    <name type="scientific">Pseudocercospora musae</name>
    <dbReference type="NCBI Taxonomy" id="113226"/>
    <lineage>
        <taxon>Eukaryota</taxon>
        <taxon>Fungi</taxon>
        <taxon>Dikarya</taxon>
        <taxon>Ascomycota</taxon>
        <taxon>Pezizomycotina</taxon>
        <taxon>Dothideomycetes</taxon>
        <taxon>Dothideomycetidae</taxon>
        <taxon>Mycosphaerellales</taxon>
        <taxon>Mycosphaerellaceae</taxon>
        <taxon>Pseudocercospora</taxon>
    </lineage>
</organism>
<dbReference type="InterPro" id="IPR001650">
    <property type="entry name" value="Helicase_C-like"/>
</dbReference>
<dbReference type="InterPro" id="IPR048333">
    <property type="entry name" value="HA2_WH"/>
</dbReference>
<dbReference type="GO" id="GO:0016787">
    <property type="term" value="F:hydrolase activity"/>
    <property type="evidence" value="ECO:0007669"/>
    <property type="project" value="UniProtKB-KW"/>
</dbReference>
<dbReference type="CDD" id="cd17917">
    <property type="entry name" value="DEXHc_RHA-like"/>
    <property type="match status" value="1"/>
</dbReference>
<evidence type="ECO:0000259" key="9">
    <source>
        <dbReference type="PROSITE" id="PS51194"/>
    </source>
</evidence>
<keyword evidence="11" id="KW-1185">Reference proteome</keyword>
<protein>
    <recommendedName>
        <fullName evidence="1">RNA helicase</fullName>
        <ecNumber evidence="1">3.6.4.13</ecNumber>
    </recommendedName>
</protein>
<dbReference type="Pfam" id="PF00270">
    <property type="entry name" value="DEAD"/>
    <property type="match status" value="1"/>
</dbReference>
<reference evidence="10 11" key="1">
    <citation type="submission" date="2015-07" db="EMBL/GenBank/DDBJ databases">
        <title>Comparative genomics of the Sigatoka disease complex on banana suggests a link between parallel evolutionary changes in Pseudocercospora fijiensis and Pseudocercospora eumusae and increased virulence on the banana host.</title>
        <authorList>
            <person name="Chang T.-C."/>
            <person name="Salvucci A."/>
            <person name="Crous P.W."/>
            <person name="Stergiopoulos I."/>
        </authorList>
    </citation>
    <scope>NUCLEOTIDE SEQUENCE [LARGE SCALE GENOMIC DNA]</scope>
    <source>
        <strain evidence="10 11">CBS 116634</strain>
    </source>
</reference>
<evidence type="ECO:0000256" key="5">
    <source>
        <dbReference type="ARBA" id="ARBA00022840"/>
    </source>
</evidence>
<dbReference type="InterPro" id="IPR027417">
    <property type="entry name" value="P-loop_NTPase"/>
</dbReference>
<dbReference type="InterPro" id="IPR007502">
    <property type="entry name" value="Helicase-assoc_dom"/>
</dbReference>
<dbReference type="GO" id="GO:0003725">
    <property type="term" value="F:double-stranded RNA binding"/>
    <property type="evidence" value="ECO:0007669"/>
    <property type="project" value="TreeGrafter"/>
</dbReference>
<sequence length="816" mass="91321">MHTIYRDLISLCIDRIVHRVGHPLAQTLWCPLSFTCDTPTLVDEIWHVIDDRCTSAAAVRQSLSQANQKQIRKTADREIRLLRCSQQLQSPDKMSKTEHRKMKTEALNGTTGQKRKREEVRKVTQVKKQKLQQDRERLPIYPRAKEIRRSLEKHDVLVLTGETGSGKSTQVPQFLLESAWCTGKIAVTQPRRVAAINLARRVAEEMATPLGRSSPASKVGYSVRFDDNTSPSTRIQYLTEGMLLQEMLRDPALKEYSCVVVDEVHERSVDVDLILGFLRQLLEHEGGKRKGQPLKVVVMSATADVEGLMRFFDTDRGSDQKAGFLQGAVENGSGRPIQNGVDSKVSRCHVEGRQYPVKTHYLDSPASDYLDTALHRIFQIHCKEPMPGDVLVFLDGAEAIKSLQKSVEEFAAHLTTDFPKLLVLPLYAKLPQYAQQLIFERAPPNTRKVILSTNIAETSVTVPGVRFVVDSGRFKMKQFRSKLGLESLLAKPISKSSAEQRKGRAGREAAGQCYRLYTESTYKDLEQDTKPEILHCDLSNAILKMKARGVDDILNFPFLTAPSLEALQRSLNQLVNLSCLEVQTGAITPLGQKVARLPLPPQLGVVLIESSQPSRSCLNEVIDIVSCLSVEDIWLPIHNDSSANEAVIEARSQLQRREGDLLSLLAAVQAYTNDESDRKAWCRKHAISHSAMKSVMDVRKQLRQQTKSLQASSVSNPSNQQNASEPPTISRSEDLSTNIIKSFLVGFKSNIAILCPDKSYKTAFSRQTVSIHPSSVLADRDRGKKMEGIVFCDFVFTQKAYARNVSAIQLGWLDEL</sequence>
<dbReference type="InterPro" id="IPR014001">
    <property type="entry name" value="Helicase_ATP-bd"/>
</dbReference>
<dbReference type="SMART" id="SM00487">
    <property type="entry name" value="DEXDc"/>
    <property type="match status" value="1"/>
</dbReference>
<evidence type="ECO:0000256" key="3">
    <source>
        <dbReference type="ARBA" id="ARBA00022801"/>
    </source>
</evidence>
<dbReference type="InterPro" id="IPR011545">
    <property type="entry name" value="DEAD/DEAH_box_helicase_dom"/>
</dbReference>
<accession>A0A139IMR6</accession>
<proteinExistence type="predicted"/>
<dbReference type="PROSITE" id="PS00690">
    <property type="entry name" value="DEAH_ATP_HELICASE"/>
    <property type="match status" value="1"/>
</dbReference>
<keyword evidence="5" id="KW-0067">ATP-binding</keyword>
<comment type="caution">
    <text evidence="10">The sequence shown here is derived from an EMBL/GenBank/DDBJ whole genome shotgun (WGS) entry which is preliminary data.</text>
</comment>
<dbReference type="GO" id="GO:0045943">
    <property type="term" value="P:positive regulation of transcription by RNA polymerase I"/>
    <property type="evidence" value="ECO:0007669"/>
    <property type="project" value="TreeGrafter"/>
</dbReference>
<dbReference type="GO" id="GO:1990904">
    <property type="term" value="C:ribonucleoprotein complex"/>
    <property type="evidence" value="ECO:0007669"/>
    <property type="project" value="UniProtKB-ARBA"/>
</dbReference>
<dbReference type="SMART" id="SM00490">
    <property type="entry name" value="HELICc"/>
    <property type="match status" value="1"/>
</dbReference>
<dbReference type="PROSITE" id="PS51192">
    <property type="entry name" value="HELICASE_ATP_BIND_1"/>
    <property type="match status" value="1"/>
</dbReference>
<evidence type="ECO:0000313" key="11">
    <source>
        <dbReference type="Proteomes" id="UP000073492"/>
    </source>
</evidence>
<dbReference type="OrthoDB" id="10253254at2759"/>
<evidence type="ECO:0000259" key="8">
    <source>
        <dbReference type="PROSITE" id="PS51192"/>
    </source>
</evidence>
<evidence type="ECO:0000313" key="10">
    <source>
        <dbReference type="EMBL" id="KXT16061.1"/>
    </source>
</evidence>
<name>A0A139IMR6_9PEZI</name>
<dbReference type="GO" id="GO:0005730">
    <property type="term" value="C:nucleolus"/>
    <property type="evidence" value="ECO:0007669"/>
    <property type="project" value="UniProtKB-ARBA"/>
</dbReference>
<evidence type="ECO:0000256" key="6">
    <source>
        <dbReference type="ARBA" id="ARBA00047984"/>
    </source>
</evidence>
<dbReference type="Proteomes" id="UP000073492">
    <property type="component" value="Unassembled WGS sequence"/>
</dbReference>
<dbReference type="Pfam" id="PF21010">
    <property type="entry name" value="HA2_C"/>
    <property type="match status" value="1"/>
</dbReference>
<dbReference type="SMART" id="SM00847">
    <property type="entry name" value="HA2"/>
    <property type="match status" value="1"/>
</dbReference>
<dbReference type="Pfam" id="PF00271">
    <property type="entry name" value="Helicase_C"/>
    <property type="match status" value="1"/>
</dbReference>
<dbReference type="Pfam" id="PF07717">
    <property type="entry name" value="OB_NTP_bind"/>
    <property type="match status" value="1"/>
</dbReference>
<evidence type="ECO:0000256" key="7">
    <source>
        <dbReference type="SAM" id="MobiDB-lite"/>
    </source>
</evidence>
<dbReference type="Gene3D" id="1.20.120.1080">
    <property type="match status" value="1"/>
</dbReference>
<dbReference type="PANTHER" id="PTHR18934:SF118">
    <property type="entry name" value="ATP-DEPENDENT RNA HELICASE DHX33"/>
    <property type="match status" value="1"/>
</dbReference>